<dbReference type="EMBL" id="WHWC01000005">
    <property type="protein sequence ID" value="KAG8382871.1"/>
    <property type="molecule type" value="Genomic_DNA"/>
</dbReference>
<evidence type="ECO:0000259" key="16">
    <source>
        <dbReference type="PROSITE" id="PS51473"/>
    </source>
</evidence>
<keyword evidence="6" id="KW-0677">Repeat</keyword>
<evidence type="ECO:0000256" key="3">
    <source>
        <dbReference type="ARBA" id="ARBA00022679"/>
    </source>
</evidence>
<dbReference type="GO" id="GO:0016020">
    <property type="term" value="C:membrane"/>
    <property type="evidence" value="ECO:0007669"/>
    <property type="project" value="UniProtKB-SubCell"/>
</dbReference>
<evidence type="ECO:0000256" key="12">
    <source>
        <dbReference type="ARBA" id="ARBA00023180"/>
    </source>
</evidence>
<gene>
    <name evidence="17" type="ORF">BUALT_Bualt05G0124400</name>
</gene>
<dbReference type="FunFam" id="1.10.510.10:FF:000590">
    <property type="entry name" value="PR5-like receptor kinase"/>
    <property type="match status" value="1"/>
</dbReference>
<dbReference type="InterPro" id="IPR011009">
    <property type="entry name" value="Kinase-like_dom_sf"/>
</dbReference>
<feature type="domain" description="Gnk2-homologous" evidence="16">
    <location>
        <begin position="133"/>
        <end position="240"/>
    </location>
</feature>
<feature type="domain" description="Gnk2-homologous" evidence="16">
    <location>
        <begin position="24"/>
        <end position="126"/>
    </location>
</feature>
<dbReference type="CDD" id="cd23509">
    <property type="entry name" value="Gnk2-like"/>
    <property type="match status" value="2"/>
</dbReference>
<keyword evidence="11 13" id="KW-0472">Membrane</keyword>
<dbReference type="FunFam" id="3.30.430.20:FF:000002">
    <property type="entry name" value="Cysteine-rich receptor-like protein kinase 10"/>
    <property type="match status" value="1"/>
</dbReference>
<evidence type="ECO:0000256" key="9">
    <source>
        <dbReference type="ARBA" id="ARBA00022840"/>
    </source>
</evidence>
<dbReference type="AlphaFoldDB" id="A0AAV6XIL8"/>
<accession>A0AAV6XIL8</accession>
<evidence type="ECO:0000313" key="18">
    <source>
        <dbReference type="Proteomes" id="UP000826271"/>
    </source>
</evidence>
<evidence type="ECO:0000256" key="13">
    <source>
        <dbReference type="SAM" id="Phobius"/>
    </source>
</evidence>
<dbReference type="FunFam" id="3.30.430.20:FF:000003">
    <property type="entry name" value="Cysteine-rich RLK (RECEPTOR-like protein kinase) 10"/>
    <property type="match status" value="1"/>
</dbReference>
<evidence type="ECO:0000256" key="5">
    <source>
        <dbReference type="ARBA" id="ARBA00022729"/>
    </source>
</evidence>
<evidence type="ECO:0000256" key="7">
    <source>
        <dbReference type="ARBA" id="ARBA00022741"/>
    </source>
</evidence>
<organism evidence="17 18">
    <name type="scientific">Buddleja alternifolia</name>
    <dbReference type="NCBI Taxonomy" id="168488"/>
    <lineage>
        <taxon>Eukaryota</taxon>
        <taxon>Viridiplantae</taxon>
        <taxon>Streptophyta</taxon>
        <taxon>Embryophyta</taxon>
        <taxon>Tracheophyta</taxon>
        <taxon>Spermatophyta</taxon>
        <taxon>Magnoliopsida</taxon>
        <taxon>eudicotyledons</taxon>
        <taxon>Gunneridae</taxon>
        <taxon>Pentapetalae</taxon>
        <taxon>asterids</taxon>
        <taxon>lamiids</taxon>
        <taxon>Lamiales</taxon>
        <taxon>Scrophulariaceae</taxon>
        <taxon>Buddlejeae</taxon>
        <taxon>Buddleja</taxon>
    </lineage>
</organism>
<feature type="transmembrane region" description="Helical" evidence="13">
    <location>
        <begin position="281"/>
        <end position="304"/>
    </location>
</feature>
<keyword evidence="18" id="KW-1185">Reference proteome</keyword>
<dbReference type="GO" id="GO:0004674">
    <property type="term" value="F:protein serine/threonine kinase activity"/>
    <property type="evidence" value="ECO:0007669"/>
    <property type="project" value="UniProtKB-KW"/>
</dbReference>
<comment type="caution">
    <text evidence="17">The sequence shown here is derived from an EMBL/GenBank/DDBJ whole genome shotgun (WGS) entry which is preliminary data.</text>
</comment>
<dbReference type="Gene3D" id="3.30.430.20">
    <property type="entry name" value="Gnk2 domain, C-X8-C-X2-C motif"/>
    <property type="match status" value="2"/>
</dbReference>
<evidence type="ECO:0000256" key="1">
    <source>
        <dbReference type="ARBA" id="ARBA00004479"/>
    </source>
</evidence>
<evidence type="ECO:0000256" key="8">
    <source>
        <dbReference type="ARBA" id="ARBA00022777"/>
    </source>
</evidence>
<dbReference type="PANTHER" id="PTHR27009">
    <property type="entry name" value="RUST RESISTANCE KINASE LR10-RELATED"/>
    <property type="match status" value="1"/>
</dbReference>
<comment type="subcellular location">
    <subcellularLocation>
        <location evidence="1">Membrane</location>
        <topology evidence="1">Single-pass type I membrane protein</topology>
    </subcellularLocation>
</comment>
<dbReference type="InterPro" id="IPR000719">
    <property type="entry name" value="Prot_kinase_dom"/>
</dbReference>
<name>A0AAV6XIL8_9LAMI</name>
<keyword evidence="12" id="KW-0325">Glycoprotein</keyword>
<sequence length="540" mass="60620">MMSSQTWLPFFIFLILSNISSTFVTAQRYFCLGGNYTSNGTYNNNLNTIFSSLSSNMSYQGFHNASLGQIPDRVNVIALCRGDTQPDQCRSCIQDATHELVKLCPNQRQAILWQEFCTLRYSNNSSIFGDLADFTAPFLLNMYNATSPQQFNEGLRTLLDQLRAQAASGGSLMKVAAGNQTGPDFQTIYGLLQCSPDISQDNCSRCLISAAQRIPGCCADSIGARILQPSCTLRYETYPFYNLTRIREALATPFGSRPGIGPAPLPSGSSPPAARKHRLRLILLTGFGAVLIVITSIIILVMVIKRRKNIKNAYNHKNMEIFLKNHEEGHLGWEKLFEIAVGIARGLEYLHRGCNMRILHLDIKPHNILLDKNFHPKIADFGLAKLCPDTASIMSMTRARGTVGYIAPEVFCRNFGEVSHKSDVYSYGMMVLEIVGERRHIDTELGDSTNETYFPHWVYKHIEVNADEEDRDGVIEEDKKRKLTIVGLWCIQTDPKDRPSMRRVVEMLEGKLESLQIPPKPYLCSSTRLEVDVSTYESSI</sequence>
<keyword evidence="10 13" id="KW-1133">Transmembrane helix</keyword>
<evidence type="ECO:0000256" key="10">
    <source>
        <dbReference type="ARBA" id="ARBA00022989"/>
    </source>
</evidence>
<keyword evidence="2" id="KW-0723">Serine/threonine-protein kinase</keyword>
<dbReference type="InterPro" id="IPR045874">
    <property type="entry name" value="LRK10/LRL21-25-like"/>
</dbReference>
<dbReference type="InterPro" id="IPR002902">
    <property type="entry name" value="GNK2"/>
</dbReference>
<dbReference type="SUPFAM" id="SSF56112">
    <property type="entry name" value="Protein kinase-like (PK-like)"/>
    <property type="match status" value="1"/>
</dbReference>
<keyword evidence="3" id="KW-0808">Transferase</keyword>
<evidence type="ECO:0000259" key="15">
    <source>
        <dbReference type="PROSITE" id="PS50011"/>
    </source>
</evidence>
<dbReference type="SMART" id="SM00220">
    <property type="entry name" value="S_TKc"/>
    <property type="match status" value="1"/>
</dbReference>
<keyword evidence="8" id="KW-0418">Kinase</keyword>
<keyword evidence="5 14" id="KW-0732">Signal</keyword>
<dbReference type="Pfam" id="PF01657">
    <property type="entry name" value="Stress-antifung"/>
    <property type="match status" value="2"/>
</dbReference>
<dbReference type="InterPro" id="IPR038408">
    <property type="entry name" value="GNK2_sf"/>
</dbReference>
<dbReference type="GO" id="GO:0005524">
    <property type="term" value="F:ATP binding"/>
    <property type="evidence" value="ECO:0007669"/>
    <property type="project" value="UniProtKB-KW"/>
</dbReference>
<keyword evidence="4 13" id="KW-0812">Transmembrane</keyword>
<feature type="chain" id="PRO_5043854515" evidence="14">
    <location>
        <begin position="27"/>
        <end position="540"/>
    </location>
</feature>
<evidence type="ECO:0000256" key="11">
    <source>
        <dbReference type="ARBA" id="ARBA00023136"/>
    </source>
</evidence>
<dbReference type="PROSITE" id="PS51473">
    <property type="entry name" value="GNK2"/>
    <property type="match status" value="2"/>
</dbReference>
<keyword evidence="9" id="KW-0067">ATP-binding</keyword>
<evidence type="ECO:0000256" key="6">
    <source>
        <dbReference type="ARBA" id="ARBA00022737"/>
    </source>
</evidence>
<proteinExistence type="predicted"/>
<protein>
    <submittedName>
        <fullName evidence="17">Uncharacterized protein</fullName>
    </submittedName>
</protein>
<evidence type="ECO:0000256" key="14">
    <source>
        <dbReference type="SAM" id="SignalP"/>
    </source>
</evidence>
<dbReference type="Pfam" id="PF00069">
    <property type="entry name" value="Pkinase"/>
    <property type="match status" value="1"/>
</dbReference>
<dbReference type="Gene3D" id="1.10.510.10">
    <property type="entry name" value="Transferase(Phosphotransferase) domain 1"/>
    <property type="match status" value="1"/>
</dbReference>
<evidence type="ECO:0000313" key="17">
    <source>
        <dbReference type="EMBL" id="KAG8382871.1"/>
    </source>
</evidence>
<evidence type="ECO:0000256" key="2">
    <source>
        <dbReference type="ARBA" id="ARBA00022527"/>
    </source>
</evidence>
<keyword evidence="7" id="KW-0547">Nucleotide-binding</keyword>
<dbReference type="InterPro" id="IPR008271">
    <property type="entry name" value="Ser/Thr_kinase_AS"/>
</dbReference>
<reference evidence="17" key="1">
    <citation type="submission" date="2019-10" db="EMBL/GenBank/DDBJ databases">
        <authorList>
            <person name="Zhang R."/>
            <person name="Pan Y."/>
            <person name="Wang J."/>
            <person name="Ma R."/>
            <person name="Yu S."/>
        </authorList>
    </citation>
    <scope>NUCLEOTIDE SEQUENCE</scope>
    <source>
        <strain evidence="17">LA-IB0</strain>
        <tissue evidence="17">Leaf</tissue>
    </source>
</reference>
<dbReference type="Proteomes" id="UP000826271">
    <property type="component" value="Unassembled WGS sequence"/>
</dbReference>
<evidence type="ECO:0000256" key="4">
    <source>
        <dbReference type="ARBA" id="ARBA00022692"/>
    </source>
</evidence>
<feature type="domain" description="Protein kinase" evidence="15">
    <location>
        <begin position="161"/>
        <end position="523"/>
    </location>
</feature>
<feature type="signal peptide" evidence="14">
    <location>
        <begin position="1"/>
        <end position="26"/>
    </location>
</feature>
<dbReference type="PROSITE" id="PS00108">
    <property type="entry name" value="PROTEIN_KINASE_ST"/>
    <property type="match status" value="1"/>
</dbReference>
<dbReference type="PROSITE" id="PS50011">
    <property type="entry name" value="PROTEIN_KINASE_DOM"/>
    <property type="match status" value="1"/>
</dbReference>